<organism evidence="1 2">
    <name type="scientific">Lactuca sativa</name>
    <name type="common">Garden lettuce</name>
    <dbReference type="NCBI Taxonomy" id="4236"/>
    <lineage>
        <taxon>Eukaryota</taxon>
        <taxon>Viridiplantae</taxon>
        <taxon>Streptophyta</taxon>
        <taxon>Embryophyta</taxon>
        <taxon>Tracheophyta</taxon>
        <taxon>Spermatophyta</taxon>
        <taxon>Magnoliopsida</taxon>
        <taxon>eudicotyledons</taxon>
        <taxon>Gunneridae</taxon>
        <taxon>Pentapetalae</taxon>
        <taxon>asterids</taxon>
        <taxon>campanulids</taxon>
        <taxon>Asterales</taxon>
        <taxon>Asteraceae</taxon>
        <taxon>Cichorioideae</taxon>
        <taxon>Cichorieae</taxon>
        <taxon>Lactucinae</taxon>
        <taxon>Lactuca</taxon>
    </lineage>
</organism>
<dbReference type="InterPro" id="IPR052579">
    <property type="entry name" value="Zinc_finger_SWIM"/>
</dbReference>
<gene>
    <name evidence="1" type="ORF">LSAT_V11C400200350</name>
</gene>
<evidence type="ECO:0000313" key="1">
    <source>
        <dbReference type="EMBL" id="KAJ0214397.1"/>
    </source>
</evidence>
<accession>A0A9R1XP15</accession>
<protein>
    <recommendedName>
        <fullName evidence="3">Protein FAR1-RELATED SEQUENCE</fullName>
    </recommendedName>
</protein>
<proteinExistence type="predicted"/>
<comment type="caution">
    <text evidence="1">The sequence shown here is derived from an EMBL/GenBank/DDBJ whole genome shotgun (WGS) entry which is preliminary data.</text>
</comment>
<dbReference type="AlphaFoldDB" id="A0A9R1XP15"/>
<dbReference type="Proteomes" id="UP000235145">
    <property type="component" value="Unassembled WGS sequence"/>
</dbReference>
<evidence type="ECO:0000313" key="2">
    <source>
        <dbReference type="Proteomes" id="UP000235145"/>
    </source>
</evidence>
<evidence type="ECO:0008006" key="3">
    <source>
        <dbReference type="Google" id="ProtNLM"/>
    </source>
</evidence>
<reference evidence="1 2" key="1">
    <citation type="journal article" date="2017" name="Nat. Commun.">
        <title>Genome assembly with in vitro proximity ligation data and whole-genome triplication in lettuce.</title>
        <authorList>
            <person name="Reyes-Chin-Wo S."/>
            <person name="Wang Z."/>
            <person name="Yang X."/>
            <person name="Kozik A."/>
            <person name="Arikit S."/>
            <person name="Song C."/>
            <person name="Xia L."/>
            <person name="Froenicke L."/>
            <person name="Lavelle D.O."/>
            <person name="Truco M.J."/>
            <person name="Xia R."/>
            <person name="Zhu S."/>
            <person name="Xu C."/>
            <person name="Xu H."/>
            <person name="Xu X."/>
            <person name="Cox K."/>
            <person name="Korf I."/>
            <person name="Meyers B.C."/>
            <person name="Michelmore R.W."/>
        </authorList>
    </citation>
    <scope>NUCLEOTIDE SEQUENCE [LARGE SCALE GENOMIC DNA]</scope>
    <source>
        <strain evidence="2">cv. Salinas</strain>
        <tissue evidence="1">Seedlings</tissue>
    </source>
</reference>
<dbReference type="EMBL" id="NBSK02000004">
    <property type="protein sequence ID" value="KAJ0214397.1"/>
    <property type="molecule type" value="Genomic_DNA"/>
</dbReference>
<dbReference type="PANTHER" id="PTHR31569">
    <property type="entry name" value="SWIM-TYPE DOMAIN-CONTAINING PROTEIN"/>
    <property type="match status" value="1"/>
</dbReference>
<keyword evidence="2" id="KW-1185">Reference proteome</keyword>
<dbReference type="PANTHER" id="PTHR31569:SF4">
    <property type="entry name" value="SWIM-TYPE DOMAIN-CONTAINING PROTEIN"/>
    <property type="match status" value="1"/>
</dbReference>
<sequence>MFQRLFLCVRGGVPSPETSTKNTGSRKTNCAFEIFACYYKSNDVWRLKVKHDKHNHEPAMYMEGYIFNHRANDTINALEDLLFVHPTSLEIWRTFPQVLMMDSTYKTNKSILCSPNVIGDMTCISIGITCFFLEIVGVNSTNTTFFIGLRFMDKEKESNYNGALNCLKAIIEKYDSTCMIVTWQRDSIDECIIFTNCGGRYKTDAKWNTLLRDWDTLINLLTLAVYLRNYAKLKSKGTYHPGTKQVPDYLNRVCLDKYKENFVLVWTNQVLNFHKHTNNRVESQHAKLKKFSHTQHGNLDKFFNRIERFVWKCYTPCMENIRQELDRPDAHQIIKDGCGCQLCHRCGLPCAHEIPIHSRGNQAIPLSFIDKIWF</sequence>
<name>A0A9R1XP15_LACSA</name>